<dbReference type="PANTHER" id="PTHR12128">
    <property type="entry name" value="DIHYDRODIPICOLINATE SYNTHASE"/>
    <property type="match status" value="1"/>
</dbReference>
<reference evidence="7" key="1">
    <citation type="submission" date="2018-08" db="EMBL/GenBank/DDBJ databases">
        <authorList>
            <person name="Rodrigo-Torres L."/>
            <person name="Arahal R. D."/>
            <person name="Lucena T."/>
        </authorList>
    </citation>
    <scope>NUCLEOTIDE SEQUENCE [LARGE SCALE GENOMIC DNA]</scope>
    <source>
        <strain evidence="7">CECT 7235</strain>
    </source>
</reference>
<dbReference type="PIRSF" id="PIRSF001365">
    <property type="entry name" value="DHDPS"/>
    <property type="match status" value="1"/>
</dbReference>
<feature type="binding site" evidence="5">
    <location>
        <position position="45"/>
    </location>
    <ligand>
        <name>pyruvate</name>
        <dbReference type="ChEBI" id="CHEBI:15361"/>
    </ligand>
</feature>
<dbReference type="EMBL" id="UIHC01000003">
    <property type="protein sequence ID" value="SUZ30827.1"/>
    <property type="molecule type" value="Genomic_DNA"/>
</dbReference>
<dbReference type="OrthoDB" id="9778880at2"/>
<name>A0A3B0MI84_9RHOB</name>
<dbReference type="CDD" id="cd00408">
    <property type="entry name" value="DHDPS-like"/>
    <property type="match status" value="1"/>
</dbReference>
<dbReference type="Pfam" id="PF00701">
    <property type="entry name" value="DHDPS"/>
    <property type="match status" value="1"/>
</dbReference>
<sequence>MLSGLSAFPLTPMDQDGVVDTDHLGRLVARLAGSGVDSIGVLGSTGSYMYLSADQRARAISAAVEAAGNIPVLAGVGALRTSDVVSHVRAAERAGAAAALLAPVSYLPLSDADFAGLVADVTAVSALPICLYNNPGTTHFTISEDLVATLAANPQVVAVKNPAPATSAAAQAQIAFLRRKTHDGFVIGYSGDALIHVPLGAGADAWYSVIAGVLPDLALAIWSARGDDTRLCAEHAKAAALWEVFKTYGAIRVAPHILDLLGLGPAPLPRPLQPLSHDIIAQIDAALDAMKVPA</sequence>
<protein>
    <submittedName>
        <fullName evidence="6">4-hydroxy-tetrahydrodipicolinate synthase</fullName>
        <ecNumber evidence="6">4.3.3.7</ecNumber>
    </submittedName>
</protein>
<dbReference type="Proteomes" id="UP000272908">
    <property type="component" value="Unassembled WGS sequence"/>
</dbReference>
<keyword evidence="7" id="KW-1185">Reference proteome</keyword>
<dbReference type="GO" id="GO:0008840">
    <property type="term" value="F:4-hydroxy-tetrahydrodipicolinate synthase activity"/>
    <property type="evidence" value="ECO:0007669"/>
    <property type="project" value="UniProtKB-EC"/>
</dbReference>
<evidence type="ECO:0000256" key="2">
    <source>
        <dbReference type="ARBA" id="ARBA00023239"/>
    </source>
</evidence>
<dbReference type="PRINTS" id="PR00146">
    <property type="entry name" value="DHPICSNTHASE"/>
</dbReference>
<proteinExistence type="inferred from homology"/>
<dbReference type="SUPFAM" id="SSF51569">
    <property type="entry name" value="Aldolase"/>
    <property type="match status" value="1"/>
</dbReference>
<gene>
    <name evidence="6" type="primary">dapA_1</name>
    <name evidence="6" type="ORF">ROE7235_00556</name>
</gene>
<evidence type="ECO:0000256" key="4">
    <source>
        <dbReference type="PIRSR" id="PIRSR001365-1"/>
    </source>
</evidence>
<dbReference type="Gene3D" id="3.20.20.70">
    <property type="entry name" value="Aldolase class I"/>
    <property type="match status" value="1"/>
</dbReference>
<organism evidence="6 7">
    <name type="scientific">Roseinatronobacter ekhonensis</name>
    <dbReference type="NCBI Taxonomy" id="254356"/>
    <lineage>
        <taxon>Bacteria</taxon>
        <taxon>Pseudomonadati</taxon>
        <taxon>Pseudomonadota</taxon>
        <taxon>Alphaproteobacteria</taxon>
        <taxon>Rhodobacterales</taxon>
        <taxon>Paracoccaceae</taxon>
        <taxon>Roseinatronobacter</taxon>
    </lineage>
</organism>
<keyword evidence="2 3" id="KW-0456">Lyase</keyword>
<evidence type="ECO:0000256" key="1">
    <source>
        <dbReference type="ARBA" id="ARBA00007592"/>
    </source>
</evidence>
<feature type="active site" description="Proton donor/acceptor" evidence="4">
    <location>
        <position position="132"/>
    </location>
</feature>
<dbReference type="RefSeq" id="WP_121093117.1">
    <property type="nucleotide sequence ID" value="NZ_UIHC01000003.1"/>
</dbReference>
<dbReference type="InterPro" id="IPR013785">
    <property type="entry name" value="Aldolase_TIM"/>
</dbReference>
<feature type="active site" description="Schiff-base intermediate with substrate" evidence="4">
    <location>
        <position position="160"/>
    </location>
</feature>
<dbReference type="EC" id="4.3.3.7" evidence="6"/>
<evidence type="ECO:0000313" key="6">
    <source>
        <dbReference type="EMBL" id="SUZ30827.1"/>
    </source>
</evidence>
<evidence type="ECO:0000256" key="3">
    <source>
        <dbReference type="PIRNR" id="PIRNR001365"/>
    </source>
</evidence>
<evidence type="ECO:0000256" key="5">
    <source>
        <dbReference type="PIRSR" id="PIRSR001365-2"/>
    </source>
</evidence>
<dbReference type="InterPro" id="IPR002220">
    <property type="entry name" value="DapA-like"/>
</dbReference>
<accession>A0A3B0MI84</accession>
<dbReference type="AlphaFoldDB" id="A0A3B0MI84"/>
<comment type="similarity">
    <text evidence="1 3">Belongs to the DapA family.</text>
</comment>
<dbReference type="SMART" id="SM01130">
    <property type="entry name" value="DHDPS"/>
    <property type="match status" value="1"/>
</dbReference>
<dbReference type="PANTHER" id="PTHR12128:SF66">
    <property type="entry name" value="4-HYDROXY-2-OXOGLUTARATE ALDOLASE, MITOCHONDRIAL"/>
    <property type="match status" value="1"/>
</dbReference>
<evidence type="ECO:0000313" key="7">
    <source>
        <dbReference type="Proteomes" id="UP000272908"/>
    </source>
</evidence>